<dbReference type="RefSeq" id="WP_393993639.1">
    <property type="nucleotide sequence ID" value="NZ_JBAFVH010000009.1"/>
</dbReference>
<feature type="binding site" evidence="10">
    <location>
        <position position="320"/>
    </location>
    <ligand>
        <name>ATP</name>
        <dbReference type="ChEBI" id="CHEBI:30616"/>
    </ligand>
</feature>
<keyword evidence="7 10" id="KW-0648">Protein biosynthesis</keyword>
<feature type="short sequence motif" description="'KMSKS' region" evidence="10">
    <location>
        <begin position="317"/>
        <end position="321"/>
    </location>
</feature>
<dbReference type="PANTHER" id="PTHR37940:SF1">
    <property type="entry name" value="LYSINE--TRNA LIGASE"/>
    <property type="match status" value="1"/>
</dbReference>
<dbReference type="PANTHER" id="PTHR37940">
    <property type="entry name" value="LYSINE--TRNA LIGASE"/>
    <property type="match status" value="1"/>
</dbReference>
<comment type="catalytic activity">
    <reaction evidence="9 10">
        <text>tRNA(Lys) + L-lysine + ATP = L-lysyl-tRNA(Lys) + AMP + diphosphate</text>
        <dbReference type="Rhea" id="RHEA:20792"/>
        <dbReference type="Rhea" id="RHEA-COMP:9696"/>
        <dbReference type="Rhea" id="RHEA-COMP:9697"/>
        <dbReference type="ChEBI" id="CHEBI:30616"/>
        <dbReference type="ChEBI" id="CHEBI:32551"/>
        <dbReference type="ChEBI" id="CHEBI:33019"/>
        <dbReference type="ChEBI" id="CHEBI:78442"/>
        <dbReference type="ChEBI" id="CHEBI:78529"/>
        <dbReference type="ChEBI" id="CHEBI:456215"/>
        <dbReference type="EC" id="6.1.1.6"/>
    </reaction>
</comment>
<name>A0ABW6ZYY1_9HYPH</name>
<keyword evidence="5 10" id="KW-0547">Nucleotide-binding</keyword>
<evidence type="ECO:0000256" key="3">
    <source>
        <dbReference type="ARBA" id="ARBA00022490"/>
    </source>
</evidence>
<dbReference type="InterPro" id="IPR014729">
    <property type="entry name" value="Rossmann-like_a/b/a_fold"/>
</dbReference>
<dbReference type="Gene3D" id="1.10.10.350">
    <property type="match status" value="1"/>
</dbReference>
<keyword evidence="8 10" id="KW-0030">Aminoacyl-tRNA synthetase</keyword>
<proteinExistence type="inferred from homology"/>
<feature type="region of interest" description="Disordered" evidence="11">
    <location>
        <begin position="1"/>
        <end position="21"/>
    </location>
</feature>
<gene>
    <name evidence="10" type="primary">lysS</name>
    <name evidence="12" type="ORF">V5F32_17420</name>
</gene>
<evidence type="ECO:0000256" key="5">
    <source>
        <dbReference type="ARBA" id="ARBA00022741"/>
    </source>
</evidence>
<keyword evidence="4 10" id="KW-0436">Ligase</keyword>
<feature type="short sequence motif" description="'HIGH' region" evidence="10">
    <location>
        <begin position="68"/>
        <end position="76"/>
    </location>
</feature>
<dbReference type="Gene3D" id="3.40.50.620">
    <property type="entry name" value="HUPs"/>
    <property type="match status" value="2"/>
</dbReference>
<comment type="similarity">
    <text evidence="2 10">Belongs to the class-I aminoacyl-tRNA synthetase family.</text>
</comment>
<protein>
    <recommendedName>
        <fullName evidence="10">Lysine--tRNA ligase</fullName>
        <ecNumber evidence="10">6.1.1.6</ecNumber>
    </recommendedName>
    <alternativeName>
        <fullName evidence="10">Lysyl-tRNA synthetase</fullName>
        <shortName evidence="10">LysRS</shortName>
    </alternativeName>
</protein>
<dbReference type="NCBIfam" id="TIGR00467">
    <property type="entry name" value="lysS_arch"/>
    <property type="match status" value="1"/>
</dbReference>
<dbReference type="GO" id="GO:0004824">
    <property type="term" value="F:lysine-tRNA ligase activity"/>
    <property type="evidence" value="ECO:0007669"/>
    <property type="project" value="UniProtKB-EC"/>
</dbReference>
<evidence type="ECO:0000256" key="6">
    <source>
        <dbReference type="ARBA" id="ARBA00022840"/>
    </source>
</evidence>
<evidence type="ECO:0000256" key="1">
    <source>
        <dbReference type="ARBA" id="ARBA00004496"/>
    </source>
</evidence>
<dbReference type="SUPFAM" id="SSF48163">
    <property type="entry name" value="An anticodon-binding domain of class I aminoacyl-tRNA synthetases"/>
    <property type="match status" value="1"/>
</dbReference>
<evidence type="ECO:0000256" key="10">
    <source>
        <dbReference type="HAMAP-Rule" id="MF_00177"/>
    </source>
</evidence>
<comment type="subcellular location">
    <subcellularLocation>
        <location evidence="1 10">Cytoplasm</location>
    </subcellularLocation>
</comment>
<dbReference type="Proteomes" id="UP001604002">
    <property type="component" value="Unassembled WGS sequence"/>
</dbReference>
<dbReference type="NCBIfam" id="NF001968">
    <property type="entry name" value="PRK00750.1-2"/>
    <property type="match status" value="1"/>
</dbReference>
<dbReference type="SUPFAM" id="SSF52374">
    <property type="entry name" value="Nucleotidylyl transferase"/>
    <property type="match status" value="1"/>
</dbReference>
<evidence type="ECO:0000256" key="11">
    <source>
        <dbReference type="SAM" id="MobiDB-lite"/>
    </source>
</evidence>
<dbReference type="EMBL" id="JBAFVH010000009">
    <property type="protein sequence ID" value="MFG1373960.1"/>
    <property type="molecule type" value="Genomic_DNA"/>
</dbReference>
<comment type="caution">
    <text evidence="12">The sequence shown here is derived from an EMBL/GenBank/DDBJ whole genome shotgun (WGS) entry which is preliminary data.</text>
</comment>
<evidence type="ECO:0000256" key="4">
    <source>
        <dbReference type="ARBA" id="ARBA00022598"/>
    </source>
</evidence>
<dbReference type="InterPro" id="IPR008925">
    <property type="entry name" value="aa_tRNA-synth_I_cd-bd_sf"/>
</dbReference>
<sequence length="568" mass="63165">MSSAPSSVPPDAASAFADPADLPGELKRVAETATAWPFEEARKLVERLKRHPKERASDEVLFETGYGPSGLPHIGTFGEVARTTMVRHAFRVLTEDKVKTRLVAFSDDMDGLRKVPDNVPNKDMLQKALGLPLTKVPDPFGTHDSFGEHNNARLRAFLDAFGFQYEFMSATDCYMSGRFDATLLKVLHHYEKVMNVMLPSLREERAASYSPFLPICPRTGRVLQVPILEHHVKHGTVTYEDPDTKEKVTVPVTGGGCKLQWKPDWAMRWVALGVDYEMAGKDLIDSVKLSSQIAKALGGEPPEGFNYELFLDEKGQKISKSKGNGLSIEDWLKYASPESLSLFMFQSPRSGKRLFFDVIPRNVDDYFGFLGKYEEQDLKLRLGNPVWHIHAGEPPRVDMPVSFTMLLNLASASNTEDESVLWGFLRRHVPGVSGETHPKLAELVGYAVKYFHDFVKPNKVFRAPDEVEQEALAKLDAALAALPAGASADDIQNALYDVARPIPRYQDLKAKGATPERPGVSIEWFNTLYQVLLGLGRGPRFGSFVEIYGVAETRELIRKALAGELATA</sequence>
<reference evidence="12 13" key="1">
    <citation type="submission" date="2024-02" db="EMBL/GenBank/DDBJ databases">
        <title>Expansion and revision of Xanthobacter and proposal of Roseixanthobacter gen. nov.</title>
        <authorList>
            <person name="Soltysiak M.P.M."/>
            <person name="Jalihal A."/>
            <person name="Ory A."/>
            <person name="Chrisophersen C."/>
            <person name="Lee A.D."/>
            <person name="Boulton J."/>
            <person name="Springer M."/>
        </authorList>
    </citation>
    <scope>NUCLEOTIDE SEQUENCE [LARGE SCALE GENOMIC DNA]</scope>
    <source>
        <strain evidence="12 13">23A</strain>
    </source>
</reference>
<dbReference type="EC" id="6.1.1.6" evidence="10"/>
<evidence type="ECO:0000256" key="2">
    <source>
        <dbReference type="ARBA" id="ARBA00005594"/>
    </source>
</evidence>
<evidence type="ECO:0000256" key="9">
    <source>
        <dbReference type="ARBA" id="ARBA00048573"/>
    </source>
</evidence>
<dbReference type="InterPro" id="IPR020751">
    <property type="entry name" value="aa-tRNA-synth_I_codon-bd_sub2"/>
</dbReference>
<dbReference type="PROSITE" id="PS00178">
    <property type="entry name" value="AA_TRNA_LIGASE_I"/>
    <property type="match status" value="1"/>
</dbReference>
<dbReference type="InterPro" id="IPR001412">
    <property type="entry name" value="aa-tRNA-synth_I_CS"/>
</dbReference>
<dbReference type="InterPro" id="IPR002904">
    <property type="entry name" value="Lys-tRNA-ligase"/>
</dbReference>
<evidence type="ECO:0000256" key="8">
    <source>
        <dbReference type="ARBA" id="ARBA00023146"/>
    </source>
</evidence>
<evidence type="ECO:0000256" key="7">
    <source>
        <dbReference type="ARBA" id="ARBA00022917"/>
    </source>
</evidence>
<organism evidence="12 13">
    <name type="scientific">Xanthobacter oligotrophicus</name>
    <dbReference type="NCBI Taxonomy" id="2607286"/>
    <lineage>
        <taxon>Bacteria</taxon>
        <taxon>Pseudomonadati</taxon>
        <taxon>Pseudomonadota</taxon>
        <taxon>Alphaproteobacteria</taxon>
        <taxon>Hyphomicrobiales</taxon>
        <taxon>Xanthobacteraceae</taxon>
        <taxon>Xanthobacter</taxon>
    </lineage>
</organism>
<dbReference type="Pfam" id="PF01921">
    <property type="entry name" value="tRNA-synt_1f"/>
    <property type="match status" value="1"/>
</dbReference>
<evidence type="ECO:0000313" key="12">
    <source>
        <dbReference type="EMBL" id="MFG1373960.1"/>
    </source>
</evidence>
<keyword evidence="6 10" id="KW-0067">ATP-binding</keyword>
<accession>A0ABW6ZYY1</accession>
<dbReference type="HAMAP" id="MF_00177">
    <property type="entry name" value="Lys_tRNA_synth_class1"/>
    <property type="match status" value="1"/>
</dbReference>
<evidence type="ECO:0000313" key="13">
    <source>
        <dbReference type="Proteomes" id="UP001604002"/>
    </source>
</evidence>
<keyword evidence="13" id="KW-1185">Reference proteome</keyword>
<keyword evidence="3 10" id="KW-0963">Cytoplasm</keyword>